<proteinExistence type="predicted"/>
<gene>
    <name evidence="2" type="ORF">A9308_09510</name>
</gene>
<dbReference type="InterPro" id="IPR013362">
    <property type="entry name" value="Pilus_4_PilV"/>
</dbReference>
<feature type="domain" description="Type IV pilin Tt1218-like" evidence="1">
    <location>
        <begin position="28"/>
        <end position="103"/>
    </location>
</feature>
<dbReference type="InterPro" id="IPR054402">
    <property type="entry name" value="Tt1218-like_dom"/>
</dbReference>
<evidence type="ECO:0000313" key="3">
    <source>
        <dbReference type="Proteomes" id="UP000092508"/>
    </source>
</evidence>
<organism evidence="2 3">
    <name type="scientific">Faucicola atlantae</name>
    <dbReference type="NCBI Taxonomy" id="34059"/>
    <lineage>
        <taxon>Bacteria</taxon>
        <taxon>Pseudomonadati</taxon>
        <taxon>Pseudomonadota</taxon>
        <taxon>Gammaproteobacteria</taxon>
        <taxon>Moraxellales</taxon>
        <taxon>Moraxellaceae</taxon>
        <taxon>Faucicola</taxon>
    </lineage>
</organism>
<dbReference type="OrthoDB" id="6658593at2"/>
<name>A0A1B8Q9Q1_9GAMM</name>
<sequence>MKFQQGMGIIEVLVALLLLAVAILGFSAMQLQSVRSTTEAVDRTQALQLMRGLAEKIRANPAAIDTYAEQMHKVADKSITQPTKSCGSANLCNTTELAASDVYSLKQQMDNMGITMDMQPCPSTGGVDAKGKQKSENVMYSYCLITAWGRTNPSIGPDDNPDDGTMDCLTPRNASNANAIQTGGMYHPKATCMFMEVN</sequence>
<protein>
    <submittedName>
        <fullName evidence="2">Type IV pilus modification protein PilV</fullName>
    </submittedName>
</protein>
<accession>A0A1B8Q9Q1</accession>
<dbReference type="NCBIfam" id="TIGR02523">
    <property type="entry name" value="type_IV_pilV"/>
    <property type="match status" value="1"/>
</dbReference>
<evidence type="ECO:0000313" key="2">
    <source>
        <dbReference type="EMBL" id="OBX75851.1"/>
    </source>
</evidence>
<dbReference type="STRING" id="34059.A9308_09510"/>
<evidence type="ECO:0000259" key="1">
    <source>
        <dbReference type="Pfam" id="PF22150"/>
    </source>
</evidence>
<dbReference type="Pfam" id="PF22150">
    <property type="entry name" value="Tt1218-like"/>
    <property type="match status" value="1"/>
</dbReference>
<dbReference type="RefSeq" id="WP_067238145.1">
    <property type="nucleotide sequence ID" value="NZ_LZMZ01000037.1"/>
</dbReference>
<dbReference type="AlphaFoldDB" id="A0A1B8Q9Q1"/>
<dbReference type="EMBL" id="LZMZ01000037">
    <property type="protein sequence ID" value="OBX75851.1"/>
    <property type="molecule type" value="Genomic_DNA"/>
</dbReference>
<dbReference type="Proteomes" id="UP000092508">
    <property type="component" value="Unassembled WGS sequence"/>
</dbReference>
<reference evidence="2 3" key="1">
    <citation type="submission" date="2016-06" db="EMBL/GenBank/DDBJ databases">
        <title>Draft genome of Moraxella atlantae CCUG 66109.</title>
        <authorList>
            <person name="Salva-Serra F."/>
            <person name="Engstrom-Jakobsson H."/>
            <person name="Thorell K."/>
            <person name="Gonzales-Siles L."/>
            <person name="Karlsson R."/>
            <person name="Boulund F."/>
            <person name="Engstrand L."/>
            <person name="Kristiansson E."/>
            <person name="Moore E."/>
        </authorList>
    </citation>
    <scope>NUCLEOTIDE SEQUENCE [LARGE SCALE GENOMIC DNA]</scope>
    <source>
        <strain evidence="2 3">CCUG 66109</strain>
    </source>
</reference>
<comment type="caution">
    <text evidence="2">The sequence shown here is derived from an EMBL/GenBank/DDBJ whole genome shotgun (WGS) entry which is preliminary data.</text>
</comment>